<evidence type="ECO:0000313" key="6">
    <source>
        <dbReference type="Proteomes" id="UP001566331"/>
    </source>
</evidence>
<evidence type="ECO:0000256" key="3">
    <source>
        <dbReference type="ARBA" id="ARBA00023315"/>
    </source>
</evidence>
<evidence type="ECO:0000313" key="5">
    <source>
        <dbReference type="EMBL" id="MEZ0476739.1"/>
    </source>
</evidence>
<dbReference type="SUPFAM" id="SSF69593">
    <property type="entry name" value="Glycerol-3-phosphate (1)-acyltransferase"/>
    <property type="match status" value="1"/>
</dbReference>
<dbReference type="Pfam" id="PF01553">
    <property type="entry name" value="Acyltransferase"/>
    <property type="match status" value="1"/>
</dbReference>
<dbReference type="InterPro" id="IPR002123">
    <property type="entry name" value="Plipid/glycerol_acylTrfase"/>
</dbReference>
<organism evidence="5 6">
    <name type="scientific">Luteimonas salinilitoris</name>
    <dbReference type="NCBI Taxonomy" id="3237697"/>
    <lineage>
        <taxon>Bacteria</taxon>
        <taxon>Pseudomonadati</taxon>
        <taxon>Pseudomonadota</taxon>
        <taxon>Gammaproteobacteria</taxon>
        <taxon>Lysobacterales</taxon>
        <taxon>Lysobacteraceae</taxon>
        <taxon>Luteimonas</taxon>
    </lineage>
</organism>
<keyword evidence="2" id="KW-0808">Transferase</keyword>
<accession>A0ABV4HVE7</accession>
<reference evidence="5 6" key="1">
    <citation type="submission" date="2024-07" db="EMBL/GenBank/DDBJ databases">
        <title>Luteimonas salilacus sp. nov., isolated from the shore soil of Salt Lake in Tibet of China.</title>
        <authorList>
            <person name="Zhang X."/>
            <person name="Li A."/>
        </authorList>
    </citation>
    <scope>NUCLEOTIDE SEQUENCE [LARGE SCALE GENOMIC DNA]</scope>
    <source>
        <strain evidence="5 6">B3-2-R+30</strain>
    </source>
</reference>
<comment type="pathway">
    <text evidence="1">Lipid metabolism.</text>
</comment>
<dbReference type="SMART" id="SM00563">
    <property type="entry name" value="PlsC"/>
    <property type="match status" value="1"/>
</dbReference>
<sequence>MIPVVPPGVPRVRANAFTRWVGRSVLRLGGWRVTGTIPDCSKLVLIVAPHSSNLDGLWGFAAKLAMGLEIRVLGKRQLFWWPLGPLLRRLGVIPIDRSVSQGTVGQVVEMMVRADHLWFAVTPEGTRKQVKKWKTGFWKIAHAARVPILPAYFHYPDKVIGLGELFHVSDDANADIDRLREWYRPWMGRNRGTV</sequence>
<dbReference type="PANTHER" id="PTHR10434">
    <property type="entry name" value="1-ACYL-SN-GLYCEROL-3-PHOSPHATE ACYLTRANSFERASE"/>
    <property type="match status" value="1"/>
</dbReference>
<comment type="caution">
    <text evidence="5">The sequence shown here is derived from an EMBL/GenBank/DDBJ whole genome shotgun (WGS) entry which is preliminary data.</text>
</comment>
<keyword evidence="3 5" id="KW-0012">Acyltransferase</keyword>
<dbReference type="PANTHER" id="PTHR10434:SF9">
    <property type="entry name" value="PHOSPHOLIPID_GLYCEROL ACYLTRANSFERASE DOMAIN-CONTAINING PROTEIN"/>
    <property type="match status" value="1"/>
</dbReference>
<evidence type="ECO:0000256" key="2">
    <source>
        <dbReference type="ARBA" id="ARBA00022679"/>
    </source>
</evidence>
<feature type="domain" description="Phospholipid/glycerol acyltransferase" evidence="4">
    <location>
        <begin position="44"/>
        <end position="156"/>
    </location>
</feature>
<name>A0ABV4HVE7_9GAMM</name>
<evidence type="ECO:0000256" key="1">
    <source>
        <dbReference type="ARBA" id="ARBA00005189"/>
    </source>
</evidence>
<proteinExistence type="predicted"/>
<protein>
    <submittedName>
        <fullName evidence="5">1-acyl-sn-glycerol-3-phosphate acyltransferase</fullName>
    </submittedName>
</protein>
<evidence type="ECO:0000259" key="4">
    <source>
        <dbReference type="SMART" id="SM00563"/>
    </source>
</evidence>
<dbReference type="Proteomes" id="UP001566331">
    <property type="component" value="Unassembled WGS sequence"/>
</dbReference>
<dbReference type="EMBL" id="JBFWIC010000048">
    <property type="protein sequence ID" value="MEZ0476739.1"/>
    <property type="molecule type" value="Genomic_DNA"/>
</dbReference>
<gene>
    <name evidence="5" type="ORF">AB6713_19320</name>
</gene>
<dbReference type="GO" id="GO:0016746">
    <property type="term" value="F:acyltransferase activity"/>
    <property type="evidence" value="ECO:0007669"/>
    <property type="project" value="UniProtKB-KW"/>
</dbReference>
<keyword evidence="6" id="KW-1185">Reference proteome</keyword>